<dbReference type="PANTHER" id="PTHR30290:SF9">
    <property type="entry name" value="OLIGOPEPTIDE-BINDING PROTEIN APPA"/>
    <property type="match status" value="1"/>
</dbReference>
<dbReference type="InterPro" id="IPR039424">
    <property type="entry name" value="SBP_5"/>
</dbReference>
<dbReference type="EMBL" id="BARU01028638">
    <property type="protein sequence ID" value="GAH72944.1"/>
    <property type="molecule type" value="Genomic_DNA"/>
</dbReference>
<accession>X1J3L4</accession>
<evidence type="ECO:0000259" key="4">
    <source>
        <dbReference type="Pfam" id="PF00496"/>
    </source>
</evidence>
<feature type="non-terminal residue" evidence="5">
    <location>
        <position position="152"/>
    </location>
</feature>
<evidence type="ECO:0000256" key="1">
    <source>
        <dbReference type="ARBA" id="ARBA00005695"/>
    </source>
</evidence>
<proteinExistence type="inferred from homology"/>
<organism evidence="5">
    <name type="scientific">marine sediment metagenome</name>
    <dbReference type="NCBI Taxonomy" id="412755"/>
    <lineage>
        <taxon>unclassified sequences</taxon>
        <taxon>metagenomes</taxon>
        <taxon>ecological metagenomes</taxon>
    </lineage>
</organism>
<comment type="caution">
    <text evidence="5">The sequence shown here is derived from an EMBL/GenBank/DDBJ whole genome shotgun (WGS) entry which is preliminary data.</text>
</comment>
<dbReference type="SUPFAM" id="SSF53850">
    <property type="entry name" value="Periplasmic binding protein-like II"/>
    <property type="match status" value="1"/>
</dbReference>
<keyword evidence="2" id="KW-0813">Transport</keyword>
<dbReference type="Pfam" id="PF00496">
    <property type="entry name" value="SBP_bac_5"/>
    <property type="match status" value="1"/>
</dbReference>
<dbReference type="PANTHER" id="PTHR30290">
    <property type="entry name" value="PERIPLASMIC BINDING COMPONENT OF ABC TRANSPORTER"/>
    <property type="match status" value="1"/>
</dbReference>
<dbReference type="InterPro" id="IPR000914">
    <property type="entry name" value="SBP_5_dom"/>
</dbReference>
<gene>
    <name evidence="5" type="ORF">S03H2_45684</name>
</gene>
<dbReference type="GO" id="GO:0015833">
    <property type="term" value="P:peptide transport"/>
    <property type="evidence" value="ECO:0007669"/>
    <property type="project" value="TreeGrafter"/>
</dbReference>
<keyword evidence="3" id="KW-0732">Signal</keyword>
<protein>
    <recommendedName>
        <fullName evidence="4">Solute-binding protein family 5 domain-containing protein</fullName>
    </recommendedName>
</protein>
<evidence type="ECO:0000256" key="2">
    <source>
        <dbReference type="ARBA" id="ARBA00022448"/>
    </source>
</evidence>
<comment type="similarity">
    <text evidence="1">Belongs to the bacterial solute-binding protein 5 family.</text>
</comment>
<dbReference type="GO" id="GO:1904680">
    <property type="term" value="F:peptide transmembrane transporter activity"/>
    <property type="evidence" value="ECO:0007669"/>
    <property type="project" value="TreeGrafter"/>
</dbReference>
<dbReference type="Gene3D" id="3.40.190.10">
    <property type="entry name" value="Periplasmic binding protein-like II"/>
    <property type="match status" value="1"/>
</dbReference>
<feature type="domain" description="Solute-binding protein family 5" evidence="4">
    <location>
        <begin position="81"/>
        <end position="140"/>
    </location>
</feature>
<dbReference type="AlphaFoldDB" id="X1J3L4"/>
<evidence type="ECO:0000313" key="5">
    <source>
        <dbReference type="EMBL" id="GAH72944.1"/>
    </source>
</evidence>
<reference evidence="5" key="1">
    <citation type="journal article" date="2014" name="Front. Microbiol.">
        <title>High frequency of phylogenetically diverse reductive dehalogenase-homologous genes in deep subseafloor sedimentary metagenomes.</title>
        <authorList>
            <person name="Kawai M."/>
            <person name="Futagami T."/>
            <person name="Toyoda A."/>
            <person name="Takaki Y."/>
            <person name="Nishi S."/>
            <person name="Hori S."/>
            <person name="Arai W."/>
            <person name="Tsubouchi T."/>
            <person name="Morono Y."/>
            <person name="Uchiyama I."/>
            <person name="Ito T."/>
            <person name="Fujiyama A."/>
            <person name="Inagaki F."/>
            <person name="Takami H."/>
        </authorList>
    </citation>
    <scope>NUCLEOTIDE SEQUENCE</scope>
    <source>
        <strain evidence="5">Expedition CK06-06</strain>
    </source>
</reference>
<sequence>MVKKFKLLIVFSSVLVLFFGLPLENFGEKGRSKKPRSGGVFRLKGFTDEFRREIDPVSADSFIFISEQLFDGLVRLDKNLNIVPHLAEYWEISPDGIKYTFYLRKGIKFHHGAELSAEDVKFSLERLIDKKTNSPYYQFFLPRVVGAQYFRE</sequence>
<name>X1J3L4_9ZZZZ</name>
<evidence type="ECO:0000256" key="3">
    <source>
        <dbReference type="ARBA" id="ARBA00022729"/>
    </source>
</evidence>